<proteinExistence type="predicted"/>
<evidence type="ECO:0000313" key="3">
    <source>
        <dbReference type="Proteomes" id="UP000799439"/>
    </source>
</evidence>
<evidence type="ECO:0000313" key="2">
    <source>
        <dbReference type="EMBL" id="KAF2149861.1"/>
    </source>
</evidence>
<organism evidence="2 3">
    <name type="scientific">Myriangium duriaei CBS 260.36</name>
    <dbReference type="NCBI Taxonomy" id="1168546"/>
    <lineage>
        <taxon>Eukaryota</taxon>
        <taxon>Fungi</taxon>
        <taxon>Dikarya</taxon>
        <taxon>Ascomycota</taxon>
        <taxon>Pezizomycotina</taxon>
        <taxon>Dothideomycetes</taxon>
        <taxon>Dothideomycetidae</taxon>
        <taxon>Myriangiales</taxon>
        <taxon>Myriangiaceae</taxon>
        <taxon>Myriangium</taxon>
    </lineage>
</organism>
<dbReference type="GO" id="GO:0016020">
    <property type="term" value="C:membrane"/>
    <property type="evidence" value="ECO:0007669"/>
    <property type="project" value="TreeGrafter"/>
</dbReference>
<dbReference type="InterPro" id="IPR000073">
    <property type="entry name" value="AB_hydrolase_1"/>
</dbReference>
<name>A0A9P4MJJ3_9PEZI</name>
<reference evidence="2" key="1">
    <citation type="journal article" date="2020" name="Stud. Mycol.">
        <title>101 Dothideomycetes genomes: a test case for predicting lifestyles and emergence of pathogens.</title>
        <authorList>
            <person name="Haridas S."/>
            <person name="Albert R."/>
            <person name="Binder M."/>
            <person name="Bloem J."/>
            <person name="Labutti K."/>
            <person name="Salamov A."/>
            <person name="Andreopoulos B."/>
            <person name="Baker S."/>
            <person name="Barry K."/>
            <person name="Bills G."/>
            <person name="Bluhm B."/>
            <person name="Cannon C."/>
            <person name="Castanera R."/>
            <person name="Culley D."/>
            <person name="Daum C."/>
            <person name="Ezra D."/>
            <person name="Gonzalez J."/>
            <person name="Henrissat B."/>
            <person name="Kuo A."/>
            <person name="Liang C."/>
            <person name="Lipzen A."/>
            <person name="Lutzoni F."/>
            <person name="Magnuson J."/>
            <person name="Mondo S."/>
            <person name="Nolan M."/>
            <person name="Ohm R."/>
            <person name="Pangilinan J."/>
            <person name="Park H.-J."/>
            <person name="Ramirez L."/>
            <person name="Alfaro M."/>
            <person name="Sun H."/>
            <person name="Tritt A."/>
            <person name="Yoshinaga Y."/>
            <person name="Zwiers L.-H."/>
            <person name="Turgeon B."/>
            <person name="Goodwin S."/>
            <person name="Spatafora J."/>
            <person name="Crous P."/>
            <person name="Grigoriev I."/>
        </authorList>
    </citation>
    <scope>NUCLEOTIDE SEQUENCE</scope>
    <source>
        <strain evidence="2">CBS 260.36</strain>
    </source>
</reference>
<dbReference type="Gene3D" id="3.40.50.1820">
    <property type="entry name" value="alpha/beta hydrolase"/>
    <property type="match status" value="1"/>
</dbReference>
<dbReference type="PANTHER" id="PTHR43798:SF33">
    <property type="entry name" value="HYDROLASE, PUTATIVE (AFU_ORTHOLOGUE AFUA_2G14860)-RELATED"/>
    <property type="match status" value="1"/>
</dbReference>
<dbReference type="EMBL" id="ML996090">
    <property type="protein sequence ID" value="KAF2149861.1"/>
    <property type="molecule type" value="Genomic_DNA"/>
</dbReference>
<dbReference type="InterPro" id="IPR050266">
    <property type="entry name" value="AB_hydrolase_sf"/>
</dbReference>
<dbReference type="InterPro" id="IPR029058">
    <property type="entry name" value="AB_hydrolase_fold"/>
</dbReference>
<dbReference type="SUPFAM" id="SSF53474">
    <property type="entry name" value="alpha/beta-Hydrolases"/>
    <property type="match status" value="1"/>
</dbReference>
<dbReference type="Proteomes" id="UP000799439">
    <property type="component" value="Unassembled WGS sequence"/>
</dbReference>
<dbReference type="AlphaFoldDB" id="A0A9P4MJJ3"/>
<gene>
    <name evidence="2" type="ORF">K461DRAFT_230204</name>
</gene>
<dbReference type="Pfam" id="PF12697">
    <property type="entry name" value="Abhydrolase_6"/>
    <property type="match status" value="1"/>
</dbReference>
<feature type="domain" description="AB hydrolase-1" evidence="1">
    <location>
        <begin position="53"/>
        <end position="316"/>
    </location>
</feature>
<dbReference type="OrthoDB" id="3466836at2759"/>
<evidence type="ECO:0000259" key="1">
    <source>
        <dbReference type="Pfam" id="PF12697"/>
    </source>
</evidence>
<keyword evidence="3" id="KW-1185">Reference proteome</keyword>
<accession>A0A9P4MJJ3</accession>
<sequence length="329" mass="35383">MAAIAGTAPPAAVNSDSTDVTFVSLTHKPTARIATRYIPAPFNSSSTKPTTLVVFLNGLMTTISSWVQVVDQLLPLLPTDNNISLLLYDRYGQDRSDKDPSDINALDPSHGHNTLSSATDLSYLINHFAPSKTTQVVLVGNSIGCGIARLFAQHHPSRAPVALLLLDSVLANINMVTLYPDPDGANFNPSTLPEGITEIGLRKTRGFMSKVFDPAVGSVEGLSRKDLASLLPHADGPVLPGRPKVTVVGHGVERFAEESERAGMDATVTKTYLQPFWERYNEGLLQITDDGDGRRGPIEAVGAGHFIQRDRPDLVVVELMTLLKKIGAV</sequence>
<dbReference type="PANTHER" id="PTHR43798">
    <property type="entry name" value="MONOACYLGLYCEROL LIPASE"/>
    <property type="match status" value="1"/>
</dbReference>
<protein>
    <recommendedName>
        <fullName evidence="1">AB hydrolase-1 domain-containing protein</fullName>
    </recommendedName>
</protein>
<comment type="caution">
    <text evidence="2">The sequence shown here is derived from an EMBL/GenBank/DDBJ whole genome shotgun (WGS) entry which is preliminary data.</text>
</comment>